<accession>A0ABR2KZN5</accession>
<protein>
    <submittedName>
        <fullName evidence="5">Uncharacterized protein</fullName>
    </submittedName>
</protein>
<keyword evidence="3" id="KW-0472">Membrane</keyword>
<keyword evidence="6" id="KW-1185">Reference proteome</keyword>
<dbReference type="CDD" id="cd24003">
    <property type="entry name" value="ASKHA_NBD_GDA1_CD39_NTPase"/>
    <property type="match status" value="1"/>
</dbReference>
<feature type="chain" id="PRO_5046734234" evidence="4">
    <location>
        <begin position="19"/>
        <end position="447"/>
    </location>
</feature>
<keyword evidence="3" id="KW-0812">Transmembrane</keyword>
<dbReference type="Gene3D" id="3.30.420.150">
    <property type="entry name" value="Exopolyphosphatase. Domain 2"/>
    <property type="match status" value="1"/>
</dbReference>
<comment type="similarity">
    <text evidence="1">Belongs to the GDA1/CD39 NTPase family.</text>
</comment>
<keyword evidence="4" id="KW-0732">Signal</keyword>
<dbReference type="InterPro" id="IPR000407">
    <property type="entry name" value="GDA1_CD39_NTPase"/>
</dbReference>
<evidence type="ECO:0000256" key="2">
    <source>
        <dbReference type="ARBA" id="ARBA00022801"/>
    </source>
</evidence>
<feature type="transmembrane region" description="Helical" evidence="3">
    <location>
        <begin position="406"/>
        <end position="431"/>
    </location>
</feature>
<dbReference type="Proteomes" id="UP001470230">
    <property type="component" value="Unassembled WGS sequence"/>
</dbReference>
<gene>
    <name evidence="5" type="ORF">M9Y10_014153</name>
</gene>
<dbReference type="Pfam" id="PF01150">
    <property type="entry name" value="GDA1_CD39"/>
    <property type="match status" value="1"/>
</dbReference>
<sequence length="447" mass="50791">MLLLNSLFFLISSSTKYAIMVDCGSSGTRVHLYYWDKTQDVPKIRSPDPQTESNFVVDVKLSSAANNDTIISIIGNSIISRCTPLIPFKKISSTDVFIYATAGLRLLPADVQNTIMKKMYRYIREHSQFRVRQNMIRVITGAEEGVFGWLSVNYLLNKLDQNSNSSTSMSIDMGGASTEIAFEIGEGESDQNNYIIRVGRRGLNVFSYSYLYYGTDSAHNSVNSYFLSKSKTNEEPISNPCYFKGFTIDFNNHKFIGTGDFDQCLDAIQKVLIEAPNFTDISIPSIDKIKNVHAISTFAYVISFLNISSHTTLNEYYKTFSKLSQLTMDQIYKKYEASGISKKFLPEYFWEASYGYAFLAKGLKMTDEIHTFDMPYDIDGNDLGWALGAMIKEVYDVQVRDNRKPYLTTIFIINGILFIIFCILFALYLITRNKNNDDNSRLPLIAL</sequence>
<organism evidence="5 6">
    <name type="scientific">Tritrichomonas musculus</name>
    <dbReference type="NCBI Taxonomy" id="1915356"/>
    <lineage>
        <taxon>Eukaryota</taxon>
        <taxon>Metamonada</taxon>
        <taxon>Parabasalia</taxon>
        <taxon>Tritrichomonadida</taxon>
        <taxon>Tritrichomonadidae</taxon>
        <taxon>Tritrichomonas</taxon>
    </lineage>
</organism>
<name>A0ABR2KZN5_9EUKA</name>
<evidence type="ECO:0000256" key="1">
    <source>
        <dbReference type="ARBA" id="ARBA00009283"/>
    </source>
</evidence>
<dbReference type="PANTHER" id="PTHR11782:SF83">
    <property type="entry name" value="GUANOSINE-DIPHOSPHATASE"/>
    <property type="match status" value="1"/>
</dbReference>
<comment type="caution">
    <text evidence="5">The sequence shown here is derived from an EMBL/GenBank/DDBJ whole genome shotgun (WGS) entry which is preliminary data.</text>
</comment>
<proteinExistence type="inferred from homology"/>
<evidence type="ECO:0000313" key="5">
    <source>
        <dbReference type="EMBL" id="KAK8896256.1"/>
    </source>
</evidence>
<keyword evidence="3" id="KW-1133">Transmembrane helix</keyword>
<evidence type="ECO:0000256" key="3">
    <source>
        <dbReference type="SAM" id="Phobius"/>
    </source>
</evidence>
<reference evidence="5 6" key="1">
    <citation type="submission" date="2024-04" db="EMBL/GenBank/DDBJ databases">
        <title>Tritrichomonas musculus Genome.</title>
        <authorList>
            <person name="Alves-Ferreira E."/>
            <person name="Grigg M."/>
            <person name="Lorenzi H."/>
            <person name="Galac M."/>
        </authorList>
    </citation>
    <scope>NUCLEOTIDE SEQUENCE [LARGE SCALE GENOMIC DNA]</scope>
    <source>
        <strain evidence="5 6">EAF2021</strain>
    </source>
</reference>
<evidence type="ECO:0000256" key="4">
    <source>
        <dbReference type="SAM" id="SignalP"/>
    </source>
</evidence>
<evidence type="ECO:0000313" key="6">
    <source>
        <dbReference type="Proteomes" id="UP001470230"/>
    </source>
</evidence>
<keyword evidence="2" id="KW-0378">Hydrolase</keyword>
<dbReference type="Gene3D" id="3.30.420.40">
    <property type="match status" value="1"/>
</dbReference>
<dbReference type="EMBL" id="JAPFFF010000002">
    <property type="protein sequence ID" value="KAK8896256.1"/>
    <property type="molecule type" value="Genomic_DNA"/>
</dbReference>
<dbReference type="PANTHER" id="PTHR11782">
    <property type="entry name" value="ADENOSINE/GUANOSINE DIPHOSPHATASE"/>
    <property type="match status" value="1"/>
</dbReference>
<feature type="signal peptide" evidence="4">
    <location>
        <begin position="1"/>
        <end position="18"/>
    </location>
</feature>